<dbReference type="EMBL" id="CAMKVN010025691">
    <property type="protein sequence ID" value="CAI2200870.1"/>
    <property type="molecule type" value="Genomic_DNA"/>
</dbReference>
<dbReference type="Proteomes" id="UP001153678">
    <property type="component" value="Unassembled WGS sequence"/>
</dbReference>
<gene>
    <name evidence="1" type="ORF">FWILDA_LOCUS19783</name>
</gene>
<feature type="non-terminal residue" evidence="1">
    <location>
        <position position="1"/>
    </location>
</feature>
<organism evidence="1 2">
    <name type="scientific">Funneliformis geosporum</name>
    <dbReference type="NCBI Taxonomy" id="1117311"/>
    <lineage>
        <taxon>Eukaryota</taxon>
        <taxon>Fungi</taxon>
        <taxon>Fungi incertae sedis</taxon>
        <taxon>Mucoromycota</taxon>
        <taxon>Glomeromycotina</taxon>
        <taxon>Glomeromycetes</taxon>
        <taxon>Glomerales</taxon>
        <taxon>Glomeraceae</taxon>
        <taxon>Funneliformis</taxon>
    </lineage>
</organism>
<dbReference type="AlphaFoldDB" id="A0A9W4TEW9"/>
<comment type="caution">
    <text evidence="1">The sequence shown here is derived from an EMBL/GenBank/DDBJ whole genome shotgun (WGS) entry which is preliminary data.</text>
</comment>
<sequence>ENKKKDFHNICSVAFLNPITLEIEECNKPSMQRLWNLIGNVEINSNCVVEVNRNIERLGVCNFYMNLDKRLDFQPSGLRSNIDPSFVMISSKRCLFYGHCFYVYTRGTNCQTHA</sequence>
<proteinExistence type="predicted"/>
<accession>A0A9W4TEW9</accession>
<name>A0A9W4TEW9_9GLOM</name>
<dbReference type="OrthoDB" id="2448759at2759"/>
<evidence type="ECO:0000313" key="1">
    <source>
        <dbReference type="EMBL" id="CAI2200870.1"/>
    </source>
</evidence>
<keyword evidence="2" id="KW-1185">Reference proteome</keyword>
<reference evidence="1" key="1">
    <citation type="submission" date="2022-08" db="EMBL/GenBank/DDBJ databases">
        <authorList>
            <person name="Kallberg Y."/>
            <person name="Tangrot J."/>
            <person name="Rosling A."/>
        </authorList>
    </citation>
    <scope>NUCLEOTIDE SEQUENCE</scope>
    <source>
        <strain evidence="1">Wild A</strain>
    </source>
</reference>
<evidence type="ECO:0000313" key="2">
    <source>
        <dbReference type="Proteomes" id="UP001153678"/>
    </source>
</evidence>
<protein>
    <submittedName>
        <fullName evidence="1">346_t:CDS:1</fullName>
    </submittedName>
</protein>